<accession>A0ABS8WB24</accession>
<organism evidence="9 10">
    <name type="scientific">Motilimonas cestriensis</name>
    <dbReference type="NCBI Taxonomy" id="2742685"/>
    <lineage>
        <taxon>Bacteria</taxon>
        <taxon>Pseudomonadati</taxon>
        <taxon>Pseudomonadota</taxon>
        <taxon>Gammaproteobacteria</taxon>
        <taxon>Alteromonadales</taxon>
        <taxon>Alteromonadales genera incertae sedis</taxon>
        <taxon>Motilimonas</taxon>
    </lineage>
</organism>
<keyword evidence="3 8" id="KW-0732">Signal</keyword>
<dbReference type="GO" id="GO:0016787">
    <property type="term" value="F:hydrolase activity"/>
    <property type="evidence" value="ECO:0007669"/>
    <property type="project" value="UniProtKB-KW"/>
</dbReference>
<name>A0ABS8WB24_9GAMM</name>
<feature type="signal peptide" evidence="8">
    <location>
        <begin position="1"/>
        <end position="18"/>
    </location>
</feature>
<evidence type="ECO:0000313" key="9">
    <source>
        <dbReference type="EMBL" id="MCE2594888.1"/>
    </source>
</evidence>
<reference evidence="9 10" key="1">
    <citation type="journal article" date="2022" name="Environ. Microbiol. Rep.">
        <title>Eco-phylogenetic analyses reveal divergent evolution of vitamin B12 metabolism in the marine bacterial family 'Psychromonadaceae'.</title>
        <authorList>
            <person name="Jin X."/>
            <person name="Yang Y."/>
            <person name="Cao H."/>
            <person name="Gao B."/>
            <person name="Zhao Z."/>
        </authorList>
    </citation>
    <scope>NUCLEOTIDE SEQUENCE [LARGE SCALE GENOMIC DNA]</scope>
    <source>
        <strain evidence="9 10">MKS20</strain>
    </source>
</reference>
<proteinExistence type="predicted"/>
<keyword evidence="2" id="KW-0479">Metal-binding</keyword>
<dbReference type="PIRSF" id="PIRSF018455">
    <property type="entry name" value="MepA"/>
    <property type="match status" value="1"/>
</dbReference>
<evidence type="ECO:0000256" key="3">
    <source>
        <dbReference type="ARBA" id="ARBA00022729"/>
    </source>
</evidence>
<dbReference type="SUPFAM" id="SSF55166">
    <property type="entry name" value="Hedgehog/DD-peptidase"/>
    <property type="match status" value="1"/>
</dbReference>
<feature type="chain" id="PRO_5045876987" evidence="8">
    <location>
        <begin position="19"/>
        <end position="295"/>
    </location>
</feature>
<gene>
    <name evidence="9" type="primary">mepA</name>
    <name evidence="9" type="ORF">K6Y31_08680</name>
</gene>
<dbReference type="Proteomes" id="UP001201273">
    <property type="component" value="Unassembled WGS sequence"/>
</dbReference>
<keyword evidence="7" id="KW-0482">Metalloprotease</keyword>
<keyword evidence="5 9" id="KW-0378">Hydrolase</keyword>
<dbReference type="InterPro" id="IPR009045">
    <property type="entry name" value="Zn_M74/Hedgehog-like"/>
</dbReference>
<dbReference type="Gene3D" id="3.30.1380.10">
    <property type="match status" value="1"/>
</dbReference>
<evidence type="ECO:0000313" key="10">
    <source>
        <dbReference type="Proteomes" id="UP001201273"/>
    </source>
</evidence>
<dbReference type="NCBIfam" id="NF006947">
    <property type="entry name" value="PRK09429.1"/>
    <property type="match status" value="1"/>
</dbReference>
<evidence type="ECO:0000256" key="5">
    <source>
        <dbReference type="ARBA" id="ARBA00022801"/>
    </source>
</evidence>
<evidence type="ECO:0000256" key="7">
    <source>
        <dbReference type="ARBA" id="ARBA00023049"/>
    </source>
</evidence>
<dbReference type="InterPro" id="IPR005073">
    <property type="entry name" value="Peptidase_M74"/>
</dbReference>
<keyword evidence="6" id="KW-0862">Zinc</keyword>
<sequence>MRFIGAIISLVFSTAALAANPWEKFAEPATGPASSIGSYANGCLVGGEALPLEGDGYQVIRTSRERYYANPVMVDYLVELAKENKRLGHGDLLIGDMSMARGGRFTSGHASHQTGLDADIWLRIGDKQYSRKAREKLSPYNVVDMKNYKIKAQKWTDEHAKMVELAASDKRVARIFVHPVIKETLCKADWPDGRDWLRKVRPWFGHNYHMHVRLNCPKGDDSCTAQLPPPPGDGCGKELYSWWPKPKTEQEKAKEQEQLLLAKSTTKTKPKKPVYKDNLKLKPLRCQDLINGTLK</sequence>
<keyword evidence="4" id="KW-0574">Periplasm</keyword>
<dbReference type="EC" id="3.4.-.-" evidence="9"/>
<evidence type="ECO:0000256" key="1">
    <source>
        <dbReference type="ARBA" id="ARBA00022670"/>
    </source>
</evidence>
<dbReference type="EMBL" id="JAIMJA010000007">
    <property type="protein sequence ID" value="MCE2594888.1"/>
    <property type="molecule type" value="Genomic_DNA"/>
</dbReference>
<keyword evidence="10" id="KW-1185">Reference proteome</keyword>
<evidence type="ECO:0000256" key="2">
    <source>
        <dbReference type="ARBA" id="ARBA00022723"/>
    </source>
</evidence>
<keyword evidence="1" id="KW-0645">Protease</keyword>
<dbReference type="RefSeq" id="WP_233052398.1">
    <property type="nucleotide sequence ID" value="NZ_JAIMJA010000007.1"/>
</dbReference>
<evidence type="ECO:0000256" key="4">
    <source>
        <dbReference type="ARBA" id="ARBA00022764"/>
    </source>
</evidence>
<comment type="caution">
    <text evidence="9">The sequence shown here is derived from an EMBL/GenBank/DDBJ whole genome shotgun (WGS) entry which is preliminary data.</text>
</comment>
<evidence type="ECO:0000256" key="6">
    <source>
        <dbReference type="ARBA" id="ARBA00022833"/>
    </source>
</evidence>
<dbReference type="Pfam" id="PF03411">
    <property type="entry name" value="Peptidase_M74"/>
    <property type="match status" value="1"/>
</dbReference>
<protein>
    <submittedName>
        <fullName evidence="9">Penicillin-insensitive murein endopeptidase</fullName>
        <ecNumber evidence="9">3.4.-.-</ecNumber>
    </submittedName>
</protein>
<evidence type="ECO:0000256" key="8">
    <source>
        <dbReference type="SAM" id="SignalP"/>
    </source>
</evidence>